<dbReference type="KEGG" id="gai:IMCC3135_25290"/>
<protein>
    <submittedName>
        <fullName evidence="1">Uncharacterized protein</fullName>
    </submittedName>
</protein>
<organism evidence="1 2">
    <name type="scientific">Granulosicoccus antarcticus IMCC3135</name>
    <dbReference type="NCBI Taxonomy" id="1192854"/>
    <lineage>
        <taxon>Bacteria</taxon>
        <taxon>Pseudomonadati</taxon>
        <taxon>Pseudomonadota</taxon>
        <taxon>Gammaproteobacteria</taxon>
        <taxon>Chromatiales</taxon>
        <taxon>Granulosicoccaceae</taxon>
        <taxon>Granulosicoccus</taxon>
    </lineage>
</organism>
<keyword evidence="2" id="KW-1185">Reference proteome</keyword>
<evidence type="ECO:0000313" key="2">
    <source>
        <dbReference type="Proteomes" id="UP000250079"/>
    </source>
</evidence>
<dbReference type="AlphaFoldDB" id="A0A2Z2NYX6"/>
<reference evidence="1 2" key="1">
    <citation type="submission" date="2016-12" db="EMBL/GenBank/DDBJ databases">
        <authorList>
            <person name="Song W.-J."/>
            <person name="Kurnit D.M."/>
        </authorList>
    </citation>
    <scope>NUCLEOTIDE SEQUENCE [LARGE SCALE GENOMIC DNA]</scope>
    <source>
        <strain evidence="1 2">IMCC3135</strain>
    </source>
</reference>
<dbReference type="RefSeq" id="WP_157736259.1">
    <property type="nucleotide sequence ID" value="NZ_CP018632.1"/>
</dbReference>
<accession>A0A2Z2NYX6</accession>
<evidence type="ECO:0000313" key="1">
    <source>
        <dbReference type="EMBL" id="ASJ75121.1"/>
    </source>
</evidence>
<dbReference type="Proteomes" id="UP000250079">
    <property type="component" value="Chromosome"/>
</dbReference>
<dbReference type="EMBL" id="CP018632">
    <property type="protein sequence ID" value="ASJ75121.1"/>
    <property type="molecule type" value="Genomic_DNA"/>
</dbReference>
<proteinExistence type="predicted"/>
<dbReference type="Gene3D" id="1.10.3210.10">
    <property type="entry name" value="Hypothetical protein af1432"/>
    <property type="match status" value="1"/>
</dbReference>
<name>A0A2Z2NYX6_9GAMM</name>
<gene>
    <name evidence="1" type="ORF">IMCC3135_25290</name>
</gene>
<sequence length="727" mass="81126">MARAYPLTDLVKLVRAYGVLAGTSDMERVLAGTLSREWIAKEVEHLVPLSSLPVRLFETQRGRDLLAAELFAKQDIDPETIKPETLDIRIAGSRRMINSNRLPKLEPIIHQAVLAANMLLGVRLYGSHGNGTRTMTHDLIVATMLQDSYGKSHRYSAFSSHDHEIVDDTYVFTWFGDTVGKLVITLAEYLALFNESVDAGLEIPEPPSPEIATAVAAIQASRLRLVARAAGDRVISFMDRDQSRELEAAGIDCSADFPERPAMEKHYKLTIKAFKLPGVDHYALREPLRNTLLMAVRDALRDPAKRERLSGRRGKAVHEVHINLPVMEYFAVSEAPNSIEAVHVASLEMMRSLEKGRRKSLSSMAAHAFRISAIAERVLGRALEPLIVTLAMLHDVVEDGSMRVTGYGHSLRKIQFRFGGPIAAMVSELTDSSVLSAGANKANLTLKQPHLLLPQAQYNVGRFTDMTVKATEAEVPYTLAGIVIKLLDTVISIEEGIRDPELMSGHWRHSGARIYWAERDRGSIVRPLVERLLIEIKTSADPEYASRPHHVNAVRLQAGCAILETVLMYQDMYATQNLAILAHEFGLDSTERETLISLFFDRNVNEEQFDERVFVGLLDDEKLHQNIEAGELPCIGYTTLYAKDATLDSPRKVDTFIAYRSSALRRQEMRRELGIDSTEKLTALTLRQEQVLRMYDRTLQSTAKSGRSGALAELHDHAVNAQLAVNQ</sequence>